<dbReference type="SMART" id="SM00304">
    <property type="entry name" value="HAMP"/>
    <property type="match status" value="1"/>
</dbReference>
<dbReference type="SMART" id="SM00283">
    <property type="entry name" value="MA"/>
    <property type="match status" value="1"/>
</dbReference>
<dbReference type="Pfam" id="PF02743">
    <property type="entry name" value="dCache_1"/>
    <property type="match status" value="1"/>
</dbReference>
<evidence type="ECO:0008006" key="15">
    <source>
        <dbReference type="Google" id="ProtNLM"/>
    </source>
</evidence>
<keyword evidence="2" id="KW-1003">Cell membrane</keyword>
<dbReference type="CDD" id="cd12913">
    <property type="entry name" value="PDC1_MCP_like"/>
    <property type="match status" value="1"/>
</dbReference>
<feature type="domain" description="HAMP" evidence="12">
    <location>
        <begin position="301"/>
        <end position="353"/>
    </location>
</feature>
<organism evidence="13 14">
    <name type="scientific">Domibacillus mangrovi</name>
    <dbReference type="NCBI Taxonomy" id="1714354"/>
    <lineage>
        <taxon>Bacteria</taxon>
        <taxon>Bacillati</taxon>
        <taxon>Bacillota</taxon>
        <taxon>Bacilli</taxon>
        <taxon>Bacillales</taxon>
        <taxon>Bacillaceae</taxon>
        <taxon>Domibacillus</taxon>
    </lineage>
</organism>
<feature type="transmembrane region" description="Helical" evidence="10">
    <location>
        <begin position="281"/>
        <end position="300"/>
    </location>
</feature>
<dbReference type="STRING" id="1714354.BLL40_08845"/>
<dbReference type="Proteomes" id="UP000186524">
    <property type="component" value="Unassembled WGS sequence"/>
</dbReference>
<dbReference type="Gene3D" id="1.10.287.950">
    <property type="entry name" value="Methyl-accepting chemotaxis protein"/>
    <property type="match status" value="1"/>
</dbReference>
<keyword evidence="5 10" id="KW-1133">Transmembrane helix</keyword>
<dbReference type="GO" id="GO:0007165">
    <property type="term" value="P:signal transduction"/>
    <property type="evidence" value="ECO:0007669"/>
    <property type="project" value="UniProtKB-KW"/>
</dbReference>
<evidence type="ECO:0000256" key="5">
    <source>
        <dbReference type="ARBA" id="ARBA00022989"/>
    </source>
</evidence>
<dbReference type="CDD" id="cd12912">
    <property type="entry name" value="PDC2_MCP_like"/>
    <property type="match status" value="1"/>
</dbReference>
<comment type="subcellular location">
    <subcellularLocation>
        <location evidence="1">Cell membrane</location>
        <topology evidence="1">Multi-pass membrane protein</topology>
    </subcellularLocation>
</comment>
<reference evidence="13 14" key="1">
    <citation type="submission" date="2016-12" db="EMBL/GenBank/DDBJ databases">
        <title>Domibacillus sp. SAOS 44 whole genome sequencing.</title>
        <authorList>
            <person name="Verma A."/>
            <person name="Krishnamurthi S."/>
        </authorList>
    </citation>
    <scope>NUCLEOTIDE SEQUENCE [LARGE SCALE GENOMIC DNA]</scope>
    <source>
        <strain evidence="13 14">SAOS 44</strain>
    </source>
</reference>
<comment type="caution">
    <text evidence="13">The sequence shown here is derived from an EMBL/GenBank/DDBJ whole genome shotgun (WGS) entry which is preliminary data.</text>
</comment>
<dbReference type="Gene3D" id="3.30.450.20">
    <property type="entry name" value="PAS domain"/>
    <property type="match status" value="2"/>
</dbReference>
<keyword evidence="3" id="KW-0145">Chemotaxis</keyword>
<name>A0A1Q5P3S3_9BACI</name>
<evidence type="ECO:0000313" key="13">
    <source>
        <dbReference type="EMBL" id="OKL36823.1"/>
    </source>
</evidence>
<protein>
    <recommendedName>
        <fullName evidence="15">Chemotaxis protein</fullName>
    </recommendedName>
</protein>
<dbReference type="GO" id="GO:0006935">
    <property type="term" value="P:chemotaxis"/>
    <property type="evidence" value="ECO:0007669"/>
    <property type="project" value="UniProtKB-KW"/>
</dbReference>
<gene>
    <name evidence="13" type="ORF">BLL40_08845</name>
</gene>
<dbReference type="InterPro" id="IPR004089">
    <property type="entry name" value="MCPsignal_dom"/>
</dbReference>
<evidence type="ECO:0000259" key="11">
    <source>
        <dbReference type="PROSITE" id="PS50111"/>
    </source>
</evidence>
<dbReference type="PROSITE" id="PS50885">
    <property type="entry name" value="HAMP"/>
    <property type="match status" value="1"/>
</dbReference>
<comment type="similarity">
    <text evidence="8">Belongs to the methyl-accepting chemotaxis (MCP) protein family.</text>
</comment>
<evidence type="ECO:0000313" key="14">
    <source>
        <dbReference type="Proteomes" id="UP000186524"/>
    </source>
</evidence>
<keyword evidence="7 9" id="KW-0807">Transducer</keyword>
<keyword evidence="14" id="KW-1185">Reference proteome</keyword>
<dbReference type="PANTHER" id="PTHR32089">
    <property type="entry name" value="METHYL-ACCEPTING CHEMOTAXIS PROTEIN MCPB"/>
    <property type="match status" value="1"/>
</dbReference>
<dbReference type="Pfam" id="PF00015">
    <property type="entry name" value="MCPsignal"/>
    <property type="match status" value="1"/>
</dbReference>
<sequence length="658" mass="71322">MSLKTKLVSWLVMIAVLSITPVMIISLHSIEKQAQQAVESKMSGTVTSVANELNGWLEKNTKVVETISYVIEDAVAEKDVNVDYLLSLKREHNAENISDIYAGFEDGRFLDGAGWVPEADFDARERPWYTDVKESGELNFSDPYLNLVTNEYAVSVGMPLRNQKGEFIGVVAEDLLLATLTDTVKSINMDDIGYAFLIDSNGMAVAHPDEQLLNTNLNANAEWGKATKKMLADGTGQSTFTINNEESIIAYKKIRSTGWVLGTVVPEKAIYADFYDLRNRFGLIFILTLVAIVAVAYFIAKQMTKPLVQLIHISQKMSNGDLTDHVNVKGKDELARLGSSVNIMAGSLRNLIQKVSNAADTVNTTTKEVSQYADNTGFIAEQISAGIEELAKGAADQADSIYSGAEMTEGMMQSSTHISRNVEETVLQIEEANNAMQRGMSTVANQVILAGESKQKTANVGNTIELLADKSVQIGEIVNIIHGIADQTNLLALNAAIEAARAGDHGKGFAVVAGEVRKLAEQSAASTQSIGTLLNEIQEISKQSVQEVAMTIEAADKQEEAVTETKRSFEEIKRSIESIIIKMDAVSTAASELGISAGDVSRTISDIAAVSEESAAATEEVASSTEEQTTSILKISELTEELTEQAEQLIIEVNKFKI</sequence>
<dbReference type="PROSITE" id="PS50111">
    <property type="entry name" value="CHEMOTAXIS_TRANSDUC_2"/>
    <property type="match status" value="1"/>
</dbReference>
<dbReference type="CDD" id="cd11386">
    <property type="entry name" value="MCP_signal"/>
    <property type="match status" value="1"/>
</dbReference>
<evidence type="ECO:0000256" key="3">
    <source>
        <dbReference type="ARBA" id="ARBA00022500"/>
    </source>
</evidence>
<keyword evidence="4 10" id="KW-0812">Transmembrane</keyword>
<feature type="transmembrane region" description="Helical" evidence="10">
    <location>
        <begin position="7"/>
        <end position="27"/>
    </location>
</feature>
<dbReference type="InterPro" id="IPR003660">
    <property type="entry name" value="HAMP_dom"/>
</dbReference>
<evidence type="ECO:0000256" key="6">
    <source>
        <dbReference type="ARBA" id="ARBA00023136"/>
    </source>
</evidence>
<dbReference type="EMBL" id="MRWQ01000006">
    <property type="protein sequence ID" value="OKL36823.1"/>
    <property type="molecule type" value="Genomic_DNA"/>
</dbReference>
<evidence type="ECO:0000256" key="7">
    <source>
        <dbReference type="ARBA" id="ARBA00023224"/>
    </source>
</evidence>
<feature type="domain" description="Methyl-accepting transducer" evidence="11">
    <location>
        <begin position="372"/>
        <end position="622"/>
    </location>
</feature>
<evidence type="ECO:0000259" key="12">
    <source>
        <dbReference type="PROSITE" id="PS50885"/>
    </source>
</evidence>
<dbReference type="Pfam" id="PF00672">
    <property type="entry name" value="HAMP"/>
    <property type="match status" value="1"/>
</dbReference>
<dbReference type="InterPro" id="IPR033479">
    <property type="entry name" value="dCache_1"/>
</dbReference>
<dbReference type="SUPFAM" id="SSF103190">
    <property type="entry name" value="Sensory domain-like"/>
    <property type="match status" value="1"/>
</dbReference>
<dbReference type="SUPFAM" id="SSF58104">
    <property type="entry name" value="Methyl-accepting chemotaxis protein (MCP) signaling domain"/>
    <property type="match status" value="1"/>
</dbReference>
<evidence type="ECO:0000256" key="2">
    <source>
        <dbReference type="ARBA" id="ARBA00022475"/>
    </source>
</evidence>
<keyword evidence="6 10" id="KW-0472">Membrane</keyword>
<accession>A0A1Q5P3S3</accession>
<evidence type="ECO:0000256" key="4">
    <source>
        <dbReference type="ARBA" id="ARBA00022692"/>
    </source>
</evidence>
<evidence type="ECO:0000256" key="1">
    <source>
        <dbReference type="ARBA" id="ARBA00004651"/>
    </source>
</evidence>
<dbReference type="AlphaFoldDB" id="A0A1Q5P3S3"/>
<dbReference type="CDD" id="cd06225">
    <property type="entry name" value="HAMP"/>
    <property type="match status" value="1"/>
</dbReference>
<evidence type="ECO:0000256" key="8">
    <source>
        <dbReference type="ARBA" id="ARBA00029447"/>
    </source>
</evidence>
<dbReference type="InterPro" id="IPR029151">
    <property type="entry name" value="Sensor-like_sf"/>
</dbReference>
<dbReference type="OrthoDB" id="9760371at2"/>
<evidence type="ECO:0000256" key="10">
    <source>
        <dbReference type="SAM" id="Phobius"/>
    </source>
</evidence>
<evidence type="ECO:0000256" key="9">
    <source>
        <dbReference type="PROSITE-ProRule" id="PRU00284"/>
    </source>
</evidence>
<dbReference type="GO" id="GO:0005886">
    <property type="term" value="C:plasma membrane"/>
    <property type="evidence" value="ECO:0007669"/>
    <property type="project" value="UniProtKB-SubCell"/>
</dbReference>
<dbReference type="PANTHER" id="PTHR32089:SF112">
    <property type="entry name" value="LYSOZYME-LIKE PROTEIN-RELATED"/>
    <property type="match status" value="1"/>
</dbReference>
<dbReference type="RefSeq" id="WP_073711546.1">
    <property type="nucleotide sequence ID" value="NZ_MRWQ01000006.1"/>
</dbReference>
<proteinExistence type="inferred from homology"/>